<evidence type="ECO:0000256" key="2">
    <source>
        <dbReference type="ARBA" id="ARBA00023239"/>
    </source>
</evidence>
<name>A0A6A8MAM4_9FIRM</name>
<feature type="domain" description="DNA/pantothenate metabolism flavoprotein C-terminal" evidence="7">
    <location>
        <begin position="321"/>
        <end position="420"/>
    </location>
</feature>
<protein>
    <recommendedName>
        <fullName evidence="3">Coenzyme A biosynthesis bifunctional protein CoaBC</fullName>
    </recommendedName>
    <alternativeName>
        <fullName evidence="3">DNA/pantothenate metabolism flavoprotein</fullName>
    </alternativeName>
    <alternativeName>
        <fullName evidence="3">Phosphopantothenoylcysteine synthetase/decarboxylase</fullName>
        <shortName evidence="3">PPCS-PPCDC</shortName>
    </alternativeName>
    <domain>
        <recommendedName>
            <fullName evidence="3">Phosphopantothenoylcysteine decarboxylase</fullName>
            <shortName evidence="3">PPC decarboxylase</shortName>
            <shortName evidence="3">PPC-DC</shortName>
            <ecNumber evidence="3">4.1.1.36</ecNumber>
        </recommendedName>
        <alternativeName>
            <fullName evidence="3">CoaC</fullName>
        </alternativeName>
    </domain>
    <domain>
        <recommendedName>
            <fullName evidence="3">Phosphopantothenate--cysteine ligase</fullName>
            <ecNumber evidence="3">6.3.2.5</ecNumber>
        </recommendedName>
        <alternativeName>
            <fullName evidence="3">CoaB</fullName>
        </alternativeName>
        <alternativeName>
            <fullName evidence="3">Phosphopantothenoylcysteine synthetase</fullName>
            <shortName evidence="3">PPC synthetase</shortName>
            <shortName evidence="3">PPC-S</shortName>
        </alternativeName>
    </domain>
</protein>
<evidence type="ECO:0000259" key="6">
    <source>
        <dbReference type="Pfam" id="PF02441"/>
    </source>
</evidence>
<dbReference type="EC" id="6.3.2.5" evidence="3"/>
<evidence type="ECO:0000259" key="7">
    <source>
        <dbReference type="Pfam" id="PF04127"/>
    </source>
</evidence>
<dbReference type="NCBIfam" id="TIGR00521">
    <property type="entry name" value="coaBC_dfp"/>
    <property type="match status" value="1"/>
</dbReference>
<feature type="region of interest" description="Disordered" evidence="5">
    <location>
        <begin position="295"/>
        <end position="322"/>
    </location>
</feature>
<dbReference type="GO" id="GO:0010181">
    <property type="term" value="F:FMN binding"/>
    <property type="evidence" value="ECO:0007669"/>
    <property type="project" value="UniProtKB-UniRule"/>
</dbReference>
<dbReference type="EMBL" id="VUNB01000006">
    <property type="protein sequence ID" value="MST69498.1"/>
    <property type="molecule type" value="Genomic_DNA"/>
</dbReference>
<dbReference type="GO" id="GO:0071513">
    <property type="term" value="C:phosphopantothenoylcysteine decarboxylase complex"/>
    <property type="evidence" value="ECO:0007669"/>
    <property type="project" value="TreeGrafter"/>
</dbReference>
<keyword evidence="3 4" id="KW-0285">Flavoprotein</keyword>
<feature type="binding site" evidence="3">
    <location>
        <position position="368"/>
    </location>
    <ligand>
        <name>CTP</name>
        <dbReference type="ChEBI" id="CHEBI:37563"/>
    </ligand>
</feature>
<feature type="binding site" evidence="3">
    <location>
        <position position="288"/>
    </location>
    <ligand>
        <name>CTP</name>
        <dbReference type="ChEBI" id="CHEBI:37563"/>
    </ligand>
</feature>
<feature type="active site" description="Proton donor" evidence="3">
    <location>
        <position position="157"/>
    </location>
</feature>
<dbReference type="SUPFAM" id="SSF102645">
    <property type="entry name" value="CoaB-like"/>
    <property type="match status" value="1"/>
</dbReference>
<dbReference type="Gene3D" id="3.40.50.10300">
    <property type="entry name" value="CoaB-like"/>
    <property type="match status" value="1"/>
</dbReference>
<feature type="region of interest" description="Phosphopantothenate--cysteine ligase" evidence="3">
    <location>
        <begin position="190"/>
        <end position="428"/>
    </location>
</feature>
<comment type="cofactor">
    <cofactor evidence="3">
        <name>FMN</name>
        <dbReference type="ChEBI" id="CHEBI:58210"/>
    </cofactor>
    <text evidence="3">Binds 1 FMN per subunit.</text>
</comment>
<feature type="compositionally biased region" description="Basic and acidic residues" evidence="5">
    <location>
        <begin position="300"/>
        <end position="309"/>
    </location>
</feature>
<comment type="catalytic activity">
    <reaction evidence="3 4">
        <text>(R)-4'-phosphopantothenate + L-cysteine + CTP = N-[(R)-4-phosphopantothenoyl]-L-cysteine + CMP + diphosphate + H(+)</text>
        <dbReference type="Rhea" id="RHEA:19397"/>
        <dbReference type="ChEBI" id="CHEBI:10986"/>
        <dbReference type="ChEBI" id="CHEBI:15378"/>
        <dbReference type="ChEBI" id="CHEBI:33019"/>
        <dbReference type="ChEBI" id="CHEBI:35235"/>
        <dbReference type="ChEBI" id="CHEBI:37563"/>
        <dbReference type="ChEBI" id="CHEBI:59458"/>
        <dbReference type="ChEBI" id="CHEBI:60377"/>
        <dbReference type="EC" id="6.3.2.5"/>
    </reaction>
</comment>
<dbReference type="SUPFAM" id="SSF52507">
    <property type="entry name" value="Homo-oligomeric flavin-containing Cys decarboxylases, HFCD"/>
    <property type="match status" value="1"/>
</dbReference>
<comment type="function">
    <text evidence="4">Catalyzes two steps in the biosynthesis of coenzyme A. In the first step cysteine is conjugated to 4'-phosphopantothenate to form 4-phosphopantothenoylcysteine, in the latter compound is decarboxylated to form 4'-phosphopantotheine.</text>
</comment>
<dbReference type="EC" id="4.1.1.36" evidence="3"/>
<comment type="similarity">
    <text evidence="3 4">In the C-terminal section; belongs to the PPC synthetase family.</text>
</comment>
<proteinExistence type="inferred from homology"/>
<dbReference type="GO" id="GO:0046872">
    <property type="term" value="F:metal ion binding"/>
    <property type="evidence" value="ECO:0007669"/>
    <property type="project" value="UniProtKB-KW"/>
</dbReference>
<keyword evidence="3" id="KW-0511">Multifunctional enzyme</keyword>
<dbReference type="GO" id="GO:0004633">
    <property type="term" value="F:phosphopantothenoylcysteine decarboxylase activity"/>
    <property type="evidence" value="ECO:0007669"/>
    <property type="project" value="UniProtKB-UniRule"/>
</dbReference>
<dbReference type="InterPro" id="IPR036551">
    <property type="entry name" value="Flavin_trans-like"/>
</dbReference>
<keyword evidence="3 4" id="KW-0436">Ligase</keyword>
<comment type="catalytic activity">
    <reaction evidence="3 4">
        <text>N-[(R)-4-phosphopantothenoyl]-L-cysteine + H(+) = (R)-4'-phosphopantetheine + CO2</text>
        <dbReference type="Rhea" id="RHEA:16793"/>
        <dbReference type="ChEBI" id="CHEBI:15378"/>
        <dbReference type="ChEBI" id="CHEBI:16526"/>
        <dbReference type="ChEBI" id="CHEBI:59458"/>
        <dbReference type="ChEBI" id="CHEBI:61723"/>
        <dbReference type="EC" id="4.1.1.36"/>
    </reaction>
</comment>
<accession>A0A6A8MAM4</accession>
<reference evidence="8" key="1">
    <citation type="submission" date="2019-09" db="EMBL/GenBank/DDBJ databases">
        <title>In-depth cultivation of the pig gut microbiome towards novel bacterial diversity and tailored functional studies.</title>
        <authorList>
            <person name="Wylensek D."/>
            <person name="Hitch T.C.A."/>
            <person name="Clavel T."/>
        </authorList>
    </citation>
    <scope>NUCLEOTIDE SEQUENCE</scope>
    <source>
        <strain evidence="8">RF-744-FAT-WT-3</strain>
    </source>
</reference>
<dbReference type="InterPro" id="IPR003382">
    <property type="entry name" value="Flavoprotein"/>
</dbReference>
<feature type="region of interest" description="Phosphopantothenoylcysteine decarboxylase" evidence="3">
    <location>
        <begin position="1"/>
        <end position="189"/>
    </location>
</feature>
<comment type="pathway">
    <text evidence="3 4">Cofactor biosynthesis; coenzyme A biosynthesis; CoA from (R)-pantothenate: step 3/5.</text>
</comment>
<feature type="binding site" evidence="3">
    <location>
        <position position="350"/>
    </location>
    <ligand>
        <name>CTP</name>
        <dbReference type="ChEBI" id="CHEBI:37563"/>
    </ligand>
</feature>
<keyword evidence="3" id="KW-0479">Metal-binding</keyword>
<dbReference type="GO" id="GO:0015941">
    <property type="term" value="P:pantothenate catabolic process"/>
    <property type="evidence" value="ECO:0007669"/>
    <property type="project" value="InterPro"/>
</dbReference>
<dbReference type="PANTHER" id="PTHR14359:SF6">
    <property type="entry name" value="PHOSPHOPANTOTHENOYLCYSTEINE DECARBOXYLASE"/>
    <property type="match status" value="1"/>
</dbReference>
<evidence type="ECO:0000256" key="4">
    <source>
        <dbReference type="RuleBase" id="RU364078"/>
    </source>
</evidence>
<evidence type="ECO:0000256" key="3">
    <source>
        <dbReference type="HAMAP-Rule" id="MF_02225"/>
    </source>
</evidence>
<evidence type="ECO:0000256" key="1">
    <source>
        <dbReference type="ARBA" id="ARBA00022793"/>
    </source>
</evidence>
<dbReference type="InterPro" id="IPR005252">
    <property type="entry name" value="CoaBC"/>
</dbReference>
<keyword evidence="3 4" id="KW-0288">FMN</keyword>
<comment type="caution">
    <text evidence="8">The sequence shown here is derived from an EMBL/GenBank/DDBJ whole genome shotgun (WGS) entry which is preliminary data.</text>
</comment>
<dbReference type="Gene3D" id="3.40.50.1950">
    <property type="entry name" value="Flavin prenyltransferase-like"/>
    <property type="match status" value="1"/>
</dbReference>
<gene>
    <name evidence="3 8" type="primary">coaBC</name>
    <name evidence="8" type="ORF">FYJ66_07870</name>
</gene>
<dbReference type="InterPro" id="IPR035929">
    <property type="entry name" value="CoaB-like_sf"/>
</dbReference>
<dbReference type="AlphaFoldDB" id="A0A6A8MAM4"/>
<dbReference type="UniPathway" id="UPA00241">
    <property type="reaction ID" value="UER00353"/>
</dbReference>
<dbReference type="GO" id="GO:0015937">
    <property type="term" value="P:coenzyme A biosynthetic process"/>
    <property type="evidence" value="ECO:0007669"/>
    <property type="project" value="UniProtKB-UniRule"/>
</dbReference>
<sequence>MLDNKCVVLGVTGGIAAYKSATLASRLVKEGAEVHVIMSANAVNFITPVTFETLTGNKCYIDTFDRNFRFDVTHISLAKKANLIMVAPATANFIAKAANGIADDMLTTVLLAAGCPKLVAPAMNTGMFLNPITQDNIEKLKHYGFTVIEPASGRLACGDTGAGKMPEPEELIKYIMKEISFSKDLKGLKVLVTAGPTREEIDPVRFITNHSSGKMGQAIARAAMLRGAEVTLISGPVNLPPVEFVETVNITSAEDLYRQVMERAGDFDLLFMSAAVADFTPAVKSDHKVKKNEVFSAEKPAADKTERTGNAENDETANGGRTWSLPLVQTRDILGELSKVRKDGQVLCGFAMETDNLLENAGRKLKTKKLDMIAANSLRTAGAGFAGDTNVVTVITENESRELGMLSKLETGMKLLDQAADIYRKKNS</sequence>
<comment type="similarity">
    <text evidence="3 4">In the N-terminal section; belongs to the HFCD (homo-oligomeric flavin containing Cys decarboxylase) superfamily.</text>
</comment>
<comment type="pathway">
    <text evidence="3 4">Cofactor biosynthesis; coenzyme A biosynthesis; CoA from (R)-pantothenate: step 2/5.</text>
</comment>
<keyword evidence="3" id="KW-0460">Magnesium</keyword>
<evidence type="ECO:0000313" key="8">
    <source>
        <dbReference type="EMBL" id="MST69498.1"/>
    </source>
</evidence>
<dbReference type="Pfam" id="PF02441">
    <property type="entry name" value="Flavoprotein"/>
    <property type="match status" value="1"/>
</dbReference>
<keyword evidence="1 3" id="KW-0210">Decarboxylase</keyword>
<keyword evidence="2 3" id="KW-0456">Lyase</keyword>
<feature type="binding site" evidence="3">
    <location>
        <position position="278"/>
    </location>
    <ligand>
        <name>CTP</name>
        <dbReference type="ChEBI" id="CHEBI:37563"/>
    </ligand>
</feature>
<comment type="caution">
    <text evidence="3">Lacks conserved residue(s) required for the propagation of feature annotation.</text>
</comment>
<feature type="domain" description="DNA/pantothenate metabolism flavoprotein C-terminal" evidence="7">
    <location>
        <begin position="185"/>
        <end position="293"/>
    </location>
</feature>
<dbReference type="PANTHER" id="PTHR14359">
    <property type="entry name" value="HOMO-OLIGOMERIC FLAVIN CONTAINING CYS DECARBOXYLASE FAMILY"/>
    <property type="match status" value="1"/>
</dbReference>
<comment type="cofactor">
    <cofactor evidence="3">
        <name>Mg(2+)</name>
        <dbReference type="ChEBI" id="CHEBI:18420"/>
    </cofactor>
</comment>
<comment type="function">
    <text evidence="3">Catalyzes two sequential steps in the biosynthesis of coenzyme A. In the first step cysteine is conjugated to 4'-phosphopantothenate to form 4-phosphopantothenoylcysteine. In the second step the latter compound is decarboxylated to form 4'-phosphopantotheine.</text>
</comment>
<dbReference type="HAMAP" id="MF_02225">
    <property type="entry name" value="CoaBC"/>
    <property type="match status" value="1"/>
</dbReference>
<evidence type="ECO:0000256" key="5">
    <source>
        <dbReference type="SAM" id="MobiDB-lite"/>
    </source>
</evidence>
<dbReference type="GO" id="GO:0004632">
    <property type="term" value="F:phosphopantothenate--cysteine ligase activity"/>
    <property type="evidence" value="ECO:0007669"/>
    <property type="project" value="UniProtKB-UniRule"/>
</dbReference>
<dbReference type="InterPro" id="IPR007085">
    <property type="entry name" value="DNA/pantothenate-metab_flavo_C"/>
</dbReference>
<organism evidence="8">
    <name type="scientific">Baileyella intestinalis</name>
    <dbReference type="NCBI Taxonomy" id="2606709"/>
    <lineage>
        <taxon>Bacteria</taxon>
        <taxon>Bacillati</taxon>
        <taxon>Bacillota</taxon>
        <taxon>Clostridia</taxon>
        <taxon>Peptostreptococcales</taxon>
        <taxon>Anaerovoracaceae</taxon>
        <taxon>Baileyella</taxon>
    </lineage>
</organism>
<dbReference type="Pfam" id="PF04127">
    <property type="entry name" value="DFP"/>
    <property type="match status" value="2"/>
</dbReference>
<feature type="domain" description="Flavoprotein" evidence="6">
    <location>
        <begin position="7"/>
        <end position="176"/>
    </location>
</feature>
<feature type="binding site" evidence="3">
    <location>
        <position position="364"/>
    </location>
    <ligand>
        <name>CTP</name>
        <dbReference type="ChEBI" id="CHEBI:37563"/>
    </ligand>
</feature>